<dbReference type="InParanoid" id="K3Z1B9"/>
<reference evidence="2" key="1">
    <citation type="journal article" date="2012" name="Nat. Biotechnol.">
        <title>Reference genome sequence of the model plant Setaria.</title>
        <authorList>
            <person name="Bennetzen J.L."/>
            <person name="Schmutz J."/>
            <person name="Wang H."/>
            <person name="Percifield R."/>
            <person name="Hawkins J."/>
            <person name="Pontaroli A.C."/>
            <person name="Estep M."/>
            <person name="Feng L."/>
            <person name="Vaughn J.N."/>
            <person name="Grimwood J."/>
            <person name="Jenkins J."/>
            <person name="Barry K."/>
            <person name="Lindquist E."/>
            <person name="Hellsten U."/>
            <person name="Deshpande S."/>
            <person name="Wang X."/>
            <person name="Wu X."/>
            <person name="Mitros T."/>
            <person name="Triplett J."/>
            <person name="Yang X."/>
            <person name="Ye C.Y."/>
            <person name="Mauro-Herrera M."/>
            <person name="Wang L."/>
            <person name="Li P."/>
            <person name="Sharma M."/>
            <person name="Sharma R."/>
            <person name="Ronald P.C."/>
            <person name="Panaud O."/>
            <person name="Kellogg E.A."/>
            <person name="Brutnell T.P."/>
            <person name="Doust A.N."/>
            <person name="Tuskan G.A."/>
            <person name="Rokhsar D."/>
            <person name="Devos K.M."/>
        </authorList>
    </citation>
    <scope>NUCLEOTIDE SEQUENCE [LARGE SCALE GENOMIC DNA]</scope>
    <source>
        <strain evidence="2">cv. Yugu1</strain>
    </source>
</reference>
<accession>K3Z1B9</accession>
<dbReference type="EMBL" id="AGNK02000084">
    <property type="status" value="NOT_ANNOTATED_CDS"/>
    <property type="molecule type" value="Genomic_DNA"/>
</dbReference>
<dbReference type="EnsemblPlants" id="KQL28409">
    <property type="protein sequence ID" value="KQL28409"/>
    <property type="gene ID" value="SETIT_020337mg"/>
</dbReference>
<keyword evidence="2" id="KW-1185">Reference proteome</keyword>
<organism evidence="1 2">
    <name type="scientific">Setaria italica</name>
    <name type="common">Foxtail millet</name>
    <name type="synonym">Panicum italicum</name>
    <dbReference type="NCBI Taxonomy" id="4555"/>
    <lineage>
        <taxon>Eukaryota</taxon>
        <taxon>Viridiplantae</taxon>
        <taxon>Streptophyta</taxon>
        <taxon>Embryophyta</taxon>
        <taxon>Tracheophyta</taxon>
        <taxon>Spermatophyta</taxon>
        <taxon>Magnoliopsida</taxon>
        <taxon>Liliopsida</taxon>
        <taxon>Poales</taxon>
        <taxon>Poaceae</taxon>
        <taxon>PACMAD clade</taxon>
        <taxon>Panicoideae</taxon>
        <taxon>Panicodae</taxon>
        <taxon>Paniceae</taxon>
        <taxon>Cenchrinae</taxon>
        <taxon>Setaria</taxon>
    </lineage>
</organism>
<dbReference type="Gramene" id="KQL28409">
    <property type="protein sequence ID" value="KQL28409"/>
    <property type="gene ID" value="SETIT_020337mg"/>
</dbReference>
<proteinExistence type="predicted"/>
<dbReference type="Proteomes" id="UP000004995">
    <property type="component" value="Unassembled WGS sequence"/>
</dbReference>
<sequence>MKTTASNGNLSIKPIWKIQHDTANWRCNGNQPNLIHQSLQNVCQYTAY</sequence>
<protein>
    <submittedName>
        <fullName evidence="1">Uncharacterized protein</fullName>
    </submittedName>
</protein>
<dbReference type="HOGENOM" id="CLU_3160885_0_0_1"/>
<reference evidence="1" key="2">
    <citation type="submission" date="2018-08" db="UniProtKB">
        <authorList>
            <consortium name="EnsemblPlants"/>
        </authorList>
    </citation>
    <scope>IDENTIFICATION</scope>
    <source>
        <strain evidence="1">Yugu1</strain>
    </source>
</reference>
<evidence type="ECO:0000313" key="2">
    <source>
        <dbReference type="Proteomes" id="UP000004995"/>
    </source>
</evidence>
<evidence type="ECO:0000313" key="1">
    <source>
        <dbReference type="EnsemblPlants" id="KQL28409"/>
    </source>
</evidence>
<dbReference type="AlphaFoldDB" id="K3Z1B9"/>
<name>K3Z1B9_SETIT</name>